<dbReference type="InterPro" id="IPR029052">
    <property type="entry name" value="Metallo-depent_PP-like"/>
</dbReference>
<comment type="cofactor">
    <cofactor evidence="2">
        <name>Zn(2+)</name>
        <dbReference type="ChEBI" id="CHEBI:29105"/>
    </cofactor>
</comment>
<evidence type="ECO:0000256" key="11">
    <source>
        <dbReference type="ARBA" id="ARBA00023211"/>
    </source>
</evidence>
<feature type="region of interest" description="Disordered" evidence="13">
    <location>
        <begin position="455"/>
        <end position="474"/>
    </location>
</feature>
<feature type="domain" description="Lariat debranching enzyme C-terminal" evidence="14">
    <location>
        <begin position="626"/>
        <end position="775"/>
    </location>
</feature>
<proteinExistence type="inferred from homology"/>
<evidence type="ECO:0000256" key="12">
    <source>
        <dbReference type="ARBA" id="ARBA00023242"/>
    </source>
</evidence>
<evidence type="ECO:0000256" key="2">
    <source>
        <dbReference type="ARBA" id="ARBA00001947"/>
    </source>
</evidence>
<feature type="compositionally biased region" description="Polar residues" evidence="13">
    <location>
        <begin position="398"/>
        <end position="411"/>
    </location>
</feature>
<comment type="similarity">
    <text evidence="5">Belongs to the lariat debranching enzyme family.</text>
</comment>
<evidence type="ECO:0000313" key="15">
    <source>
        <dbReference type="EMBL" id="BCR90325.1"/>
    </source>
</evidence>
<protein>
    <recommendedName>
        <fullName evidence="14">Lariat debranching enzyme C-terminal domain-containing protein</fullName>
    </recommendedName>
</protein>
<keyword evidence="12" id="KW-0539">Nucleus</keyword>
<dbReference type="InterPro" id="IPR004843">
    <property type="entry name" value="Calcineurin-like_PHP"/>
</dbReference>
<evidence type="ECO:0000256" key="8">
    <source>
        <dbReference type="ARBA" id="ARBA00022801"/>
    </source>
</evidence>
<evidence type="ECO:0000256" key="13">
    <source>
        <dbReference type="SAM" id="MobiDB-lite"/>
    </source>
</evidence>
<dbReference type="AlphaFoldDB" id="A0A7R7VT87"/>
<evidence type="ECO:0000256" key="3">
    <source>
        <dbReference type="ARBA" id="ARBA00001954"/>
    </source>
</evidence>
<feature type="region of interest" description="Disordered" evidence="13">
    <location>
        <begin position="378"/>
        <end position="444"/>
    </location>
</feature>
<dbReference type="Pfam" id="PF05011">
    <property type="entry name" value="DBR1"/>
    <property type="match status" value="1"/>
</dbReference>
<evidence type="ECO:0000256" key="6">
    <source>
        <dbReference type="ARBA" id="ARBA00022664"/>
    </source>
</evidence>
<dbReference type="InterPro" id="IPR007708">
    <property type="entry name" value="DBR1_C"/>
</dbReference>
<evidence type="ECO:0000256" key="9">
    <source>
        <dbReference type="ARBA" id="ARBA00022833"/>
    </source>
</evidence>
<keyword evidence="9" id="KW-0862">Zinc</keyword>
<dbReference type="GO" id="GO:0000398">
    <property type="term" value="P:mRNA splicing, via spliceosome"/>
    <property type="evidence" value="ECO:0007669"/>
    <property type="project" value="TreeGrafter"/>
</dbReference>
<keyword evidence="10" id="KW-0408">Iron</keyword>
<organism evidence="15 16">
    <name type="scientific">Aspergillus chevalieri</name>
    <name type="common">Eurotium chevalieri</name>
    <dbReference type="NCBI Taxonomy" id="182096"/>
    <lineage>
        <taxon>Eukaryota</taxon>
        <taxon>Fungi</taxon>
        <taxon>Dikarya</taxon>
        <taxon>Ascomycota</taxon>
        <taxon>Pezizomycotina</taxon>
        <taxon>Eurotiomycetes</taxon>
        <taxon>Eurotiomycetidae</taxon>
        <taxon>Eurotiales</taxon>
        <taxon>Aspergillaceae</taxon>
        <taxon>Aspergillus</taxon>
        <taxon>Aspergillus subgen. Aspergillus</taxon>
    </lineage>
</organism>
<reference evidence="15" key="1">
    <citation type="submission" date="2021-01" db="EMBL/GenBank/DDBJ databases">
        <authorList>
            <consortium name="Aspergillus chevalieri M1 genome sequencing consortium"/>
            <person name="Kazuki M."/>
            <person name="Futagami T."/>
        </authorList>
    </citation>
    <scope>NUCLEOTIDE SEQUENCE</scope>
    <source>
        <strain evidence="15">M1</strain>
    </source>
</reference>
<gene>
    <name evidence="15" type="ORF">ACHE_60211A</name>
</gene>
<comment type="cofactor">
    <cofactor evidence="3">
        <name>Fe(2+)</name>
        <dbReference type="ChEBI" id="CHEBI:29033"/>
    </cofactor>
</comment>
<evidence type="ECO:0000256" key="5">
    <source>
        <dbReference type="ARBA" id="ARBA00006045"/>
    </source>
</evidence>
<dbReference type="PANTHER" id="PTHR12849">
    <property type="entry name" value="RNA LARIAT DEBRANCHING ENZYME"/>
    <property type="match status" value="1"/>
</dbReference>
<evidence type="ECO:0000259" key="14">
    <source>
        <dbReference type="SMART" id="SM01124"/>
    </source>
</evidence>
<dbReference type="GO" id="GO:0008419">
    <property type="term" value="F:RNA lariat debranching enzyme activity"/>
    <property type="evidence" value="ECO:0007669"/>
    <property type="project" value="UniProtKB-ARBA"/>
</dbReference>
<dbReference type="GO" id="GO:0046872">
    <property type="term" value="F:metal ion binding"/>
    <property type="evidence" value="ECO:0007669"/>
    <property type="project" value="UniProtKB-KW"/>
</dbReference>
<keyword evidence="16" id="KW-1185">Reference proteome</keyword>
<keyword evidence="7" id="KW-0479">Metal-binding</keyword>
<dbReference type="EMBL" id="AP024421">
    <property type="protein sequence ID" value="BCR90325.1"/>
    <property type="molecule type" value="Genomic_DNA"/>
</dbReference>
<name>A0A7R7VT87_ASPCH</name>
<dbReference type="CDD" id="cd00844">
    <property type="entry name" value="MPP_Dbr1_N"/>
    <property type="match status" value="1"/>
</dbReference>
<dbReference type="SMART" id="SM01124">
    <property type="entry name" value="DBR1"/>
    <property type="match status" value="1"/>
</dbReference>
<feature type="compositionally biased region" description="Basic and acidic residues" evidence="13">
    <location>
        <begin position="378"/>
        <end position="395"/>
    </location>
</feature>
<dbReference type="InterPro" id="IPR041816">
    <property type="entry name" value="Dbr1_N"/>
</dbReference>
<comment type="subcellular location">
    <subcellularLocation>
        <location evidence="4">Nucleus</location>
    </subcellularLocation>
</comment>
<evidence type="ECO:0000256" key="1">
    <source>
        <dbReference type="ARBA" id="ARBA00001936"/>
    </source>
</evidence>
<dbReference type="PANTHER" id="PTHR12849:SF0">
    <property type="entry name" value="LARIAT DEBRANCHING ENZYME"/>
    <property type="match status" value="1"/>
</dbReference>
<dbReference type="GO" id="GO:0005634">
    <property type="term" value="C:nucleus"/>
    <property type="evidence" value="ECO:0007669"/>
    <property type="project" value="UniProtKB-SubCell"/>
</dbReference>
<evidence type="ECO:0000313" key="16">
    <source>
        <dbReference type="Proteomes" id="UP000637239"/>
    </source>
</evidence>
<accession>A0A7R7VT87</accession>
<feature type="region of interest" description="Disordered" evidence="13">
    <location>
        <begin position="785"/>
        <end position="824"/>
    </location>
</feature>
<feature type="compositionally biased region" description="Basic and acidic residues" evidence="13">
    <location>
        <begin position="435"/>
        <end position="444"/>
    </location>
</feature>
<evidence type="ECO:0000256" key="10">
    <source>
        <dbReference type="ARBA" id="ARBA00023004"/>
    </source>
</evidence>
<dbReference type="GeneID" id="66984683"/>
<dbReference type="SUPFAM" id="SSF56300">
    <property type="entry name" value="Metallo-dependent phosphatases"/>
    <property type="match status" value="1"/>
</dbReference>
<dbReference type="KEGG" id="ache:ACHE_60211A"/>
<reference evidence="15" key="2">
    <citation type="submission" date="2021-02" db="EMBL/GenBank/DDBJ databases">
        <title>Aspergillus chevalieri M1 genome sequence.</title>
        <authorList>
            <person name="Kadooka C."/>
            <person name="Mori K."/>
            <person name="Futagami T."/>
        </authorList>
    </citation>
    <scope>NUCLEOTIDE SEQUENCE</scope>
    <source>
        <strain evidence="15">M1</strain>
    </source>
</reference>
<evidence type="ECO:0000256" key="4">
    <source>
        <dbReference type="ARBA" id="ARBA00004123"/>
    </source>
</evidence>
<feature type="compositionally biased region" description="Polar residues" evidence="13">
    <location>
        <begin position="455"/>
        <end position="473"/>
    </location>
</feature>
<dbReference type="RefSeq" id="XP_043138847.1">
    <property type="nucleotide sequence ID" value="XM_043281360.1"/>
</dbReference>
<dbReference type="Proteomes" id="UP000637239">
    <property type="component" value="Chromosome 6"/>
</dbReference>
<feature type="region of interest" description="Disordered" evidence="13">
    <location>
        <begin position="565"/>
        <end position="597"/>
    </location>
</feature>
<feature type="compositionally biased region" description="Low complexity" evidence="13">
    <location>
        <begin position="412"/>
        <end position="423"/>
    </location>
</feature>
<evidence type="ECO:0000256" key="7">
    <source>
        <dbReference type="ARBA" id="ARBA00022723"/>
    </source>
</evidence>
<keyword evidence="11" id="KW-0464">Manganese</keyword>
<keyword evidence="6" id="KW-0507">mRNA processing</keyword>
<dbReference type="Pfam" id="PF00149">
    <property type="entry name" value="Metallophos"/>
    <property type="match status" value="1"/>
</dbReference>
<feature type="region of interest" description="Disordered" evidence="13">
    <location>
        <begin position="524"/>
        <end position="549"/>
    </location>
</feature>
<feature type="compositionally biased region" description="Basic residues" evidence="13">
    <location>
        <begin position="807"/>
        <end position="824"/>
    </location>
</feature>
<keyword evidence="8" id="KW-0378">Hydrolase</keyword>
<sequence length="824" mass="92245">MLFSFLREFSHFFFVCVFESIEGPYLVIWLFCLVRAPQRYFVLQLLPVGHLGPTLAFSSILESSKVRLPSQGVLVLEFRELRRMEAPKSNTPSVRVAFEGCGHGCLHEIYASVERAATLKGWDGVDLVVIGGDFQAVRNSNDLACMAVPKKFRQIGDFHEYYSGKRTAPYLTIFIGGNHEASNHLSELYYGGWVAPNIYYMGAANVLRFGPLRIAGLSGIYKGYDYTKPHFERLPYNEGEKRSIFHVRELDVRKLLQIRTQIDLGLSHDWPRGVEYSGDYERLFRIKKDFRYDSEQGLLGSLAAKYVLDRLRPAHWFSAHYHIKFTGSVQHGKYAIPLGHKAQQKSQHDLLQPQKLPYMFGMDGASVSRSLSDFIEAEHEPEGKEPKVEKKKQELEGIQSSSDHPGNEVTNTEAATSSSETSTLNPEARAFNPSSDEKPSDEVAHQVPEHVTIAATSTQGSGQQQNDDTTSRISAWKNFHNVAASQEAEENSRFLLEQSNSQAVRNIQHNLTWRQVDIDHDGTRRRLGVEGSESADGPGSKKQKISHDASIVKNADEIDLDLSDSDQEGQAEITPSFETRAPAQISENTGKSEGVPEDIRNQLPASFARPSSASEPAQDMPVSEPLPEAITNTTTQFLALDKCTPRNQFLQLLELQPISEQDGVQSQRPYRLQYDKEWLAILRVFANDLELGGNPDDTPCPDKGNAVYKPQIIEEEKWIEENVVKPGKLDVPENFTITAPVYDESVPITTEQMPLDYNNPQTAQICELIGIENKFYVSEEVSRARAAAGPRTDHSRTGGSGTSMRRGFGHGRGHGGGRGRNRRY</sequence>
<comment type="cofactor">
    <cofactor evidence="1">
        <name>Mn(2+)</name>
        <dbReference type="ChEBI" id="CHEBI:29035"/>
    </cofactor>
</comment>